<evidence type="ECO:0000313" key="2">
    <source>
        <dbReference type="Proteomes" id="UP000199473"/>
    </source>
</evidence>
<reference evidence="1 2" key="1">
    <citation type="submission" date="2016-10" db="EMBL/GenBank/DDBJ databases">
        <authorList>
            <person name="de Groot N.N."/>
        </authorList>
    </citation>
    <scope>NUCLEOTIDE SEQUENCE [LARGE SCALE GENOMIC DNA]</scope>
    <source>
        <strain evidence="1 2">DSM 19981</strain>
    </source>
</reference>
<name>A0A1I4BU76_9PROT</name>
<dbReference type="Proteomes" id="UP000199473">
    <property type="component" value="Unassembled WGS sequence"/>
</dbReference>
<proteinExistence type="predicted"/>
<dbReference type="STRING" id="1123062.SAMN02745775_10679"/>
<gene>
    <name evidence="1" type="ORF">SAMN02745775_10679</name>
</gene>
<dbReference type="EMBL" id="FOSQ01000006">
    <property type="protein sequence ID" value="SFK71481.1"/>
    <property type="molecule type" value="Genomic_DNA"/>
</dbReference>
<sequence>MTPKNHGQARAPARRDHPAPELIAASLLTSDQGSEIHLMSRDGRLMRLSADEETARSAIIGLWKALDGRR</sequence>
<organism evidence="1 2">
    <name type="scientific">Falsiroseomonas stagni DSM 19981</name>
    <dbReference type="NCBI Taxonomy" id="1123062"/>
    <lineage>
        <taxon>Bacteria</taxon>
        <taxon>Pseudomonadati</taxon>
        <taxon>Pseudomonadota</taxon>
        <taxon>Alphaproteobacteria</taxon>
        <taxon>Acetobacterales</taxon>
        <taxon>Roseomonadaceae</taxon>
        <taxon>Falsiroseomonas</taxon>
    </lineage>
</organism>
<accession>A0A1I4BU76</accession>
<protein>
    <submittedName>
        <fullName evidence="1">Uncharacterized protein</fullName>
    </submittedName>
</protein>
<dbReference type="AlphaFoldDB" id="A0A1I4BU76"/>
<evidence type="ECO:0000313" key="1">
    <source>
        <dbReference type="EMBL" id="SFK71481.1"/>
    </source>
</evidence>
<keyword evidence="2" id="KW-1185">Reference proteome</keyword>